<feature type="non-terminal residue" evidence="1">
    <location>
        <position position="25"/>
    </location>
</feature>
<proteinExistence type="predicted"/>
<reference evidence="1 2" key="1">
    <citation type="submission" date="2016-10" db="EMBL/GenBank/DDBJ databases">
        <authorList>
            <person name="de Groot N.N."/>
        </authorList>
    </citation>
    <scope>NUCLEOTIDE SEQUENCE [LARGE SCALE GENOMIC DNA]</scope>
    <source>
        <strain evidence="1 2">DSM 22558</strain>
    </source>
</reference>
<sequence>MEAISFKSGRHGLTGLLLVEVCLSF</sequence>
<accession>A0A1H9U968</accession>
<name>A0A1H9U968_9GAMM</name>
<organism evidence="1 2">
    <name type="scientific">Halopseudomonas bauzanensis</name>
    <dbReference type="NCBI Taxonomy" id="653930"/>
    <lineage>
        <taxon>Bacteria</taxon>
        <taxon>Pseudomonadati</taxon>
        <taxon>Pseudomonadota</taxon>
        <taxon>Gammaproteobacteria</taxon>
        <taxon>Pseudomonadales</taxon>
        <taxon>Pseudomonadaceae</taxon>
        <taxon>Halopseudomonas</taxon>
    </lineage>
</organism>
<evidence type="ECO:0000313" key="2">
    <source>
        <dbReference type="Proteomes" id="UP000186904"/>
    </source>
</evidence>
<dbReference type="Proteomes" id="UP000186904">
    <property type="component" value="Unassembled WGS sequence"/>
</dbReference>
<protein>
    <submittedName>
        <fullName evidence="1">Uncharacterized protein</fullName>
    </submittedName>
</protein>
<dbReference type="AlphaFoldDB" id="A0A1H9U968"/>
<dbReference type="EMBL" id="FOGN01000003">
    <property type="protein sequence ID" value="SES05694.1"/>
    <property type="molecule type" value="Genomic_DNA"/>
</dbReference>
<gene>
    <name evidence="1" type="ORF">SAMN05216589_2202</name>
</gene>
<evidence type="ECO:0000313" key="1">
    <source>
        <dbReference type="EMBL" id="SES05694.1"/>
    </source>
</evidence>